<dbReference type="Proteomes" id="UP000034491">
    <property type="component" value="Unassembled WGS sequence"/>
</dbReference>
<dbReference type="Pfam" id="PF13628">
    <property type="entry name" value="DUF4142"/>
    <property type="match status" value="1"/>
</dbReference>
<feature type="domain" description="DUF4142" evidence="1">
    <location>
        <begin position="19"/>
        <end position="159"/>
    </location>
</feature>
<evidence type="ECO:0000313" key="2">
    <source>
        <dbReference type="EMBL" id="KKJ78836.1"/>
    </source>
</evidence>
<reference evidence="2 3" key="1">
    <citation type="submission" date="2015-03" db="EMBL/GenBank/DDBJ databases">
        <title>Genome sequence of Kiloniella sp. P1-1, isolated from the gut microflora of Pacific white shrimp, Penaeus vannamei.</title>
        <authorList>
            <person name="Shao Z."/>
            <person name="Wang L."/>
            <person name="Li X."/>
        </authorList>
    </citation>
    <scope>NUCLEOTIDE SEQUENCE [LARGE SCALE GENOMIC DNA]</scope>
    <source>
        <strain evidence="2 3">P1-1</strain>
    </source>
</reference>
<proteinExistence type="predicted"/>
<dbReference type="InterPro" id="IPR012347">
    <property type="entry name" value="Ferritin-like"/>
</dbReference>
<sequence>MNLDFATSAKAENPAELNDLEIAHVAYSADNIDIKYAHLALALSDNPDVRAFAQTMIRDHEAVNKAALELLDKLGAQAQDNFLSQTLNKNSEKIITDLAALRGAEFDRAYAANELAYHKAVNELVEHSFIPNIENEEVRALFKQGLEIFKVHEGHAEMMVKKLK</sequence>
<organism evidence="2 3">
    <name type="scientific">Kiloniella litopenaei</name>
    <dbReference type="NCBI Taxonomy" id="1549748"/>
    <lineage>
        <taxon>Bacteria</taxon>
        <taxon>Pseudomonadati</taxon>
        <taxon>Pseudomonadota</taxon>
        <taxon>Alphaproteobacteria</taxon>
        <taxon>Rhodospirillales</taxon>
        <taxon>Kiloniellaceae</taxon>
        <taxon>Kiloniella</taxon>
    </lineage>
</organism>
<name>A0A0M2RB10_9PROT</name>
<dbReference type="Gene3D" id="1.20.1260.10">
    <property type="match status" value="1"/>
</dbReference>
<comment type="caution">
    <text evidence="2">The sequence shown here is derived from an EMBL/GenBank/DDBJ whole genome shotgun (WGS) entry which is preliminary data.</text>
</comment>
<dbReference type="AlphaFoldDB" id="A0A0M2RB10"/>
<gene>
    <name evidence="2" type="ORF">WH95_01465</name>
</gene>
<evidence type="ECO:0000313" key="3">
    <source>
        <dbReference type="Proteomes" id="UP000034491"/>
    </source>
</evidence>
<keyword evidence="3" id="KW-1185">Reference proteome</keyword>
<dbReference type="PANTHER" id="PTHR38593">
    <property type="entry name" value="BLR2558 PROTEIN"/>
    <property type="match status" value="1"/>
</dbReference>
<evidence type="ECO:0000259" key="1">
    <source>
        <dbReference type="Pfam" id="PF13628"/>
    </source>
</evidence>
<dbReference type="PANTHER" id="PTHR38593:SF1">
    <property type="entry name" value="BLR2558 PROTEIN"/>
    <property type="match status" value="1"/>
</dbReference>
<accession>A0A0M2RB10</accession>
<dbReference type="InterPro" id="IPR025419">
    <property type="entry name" value="DUF4142"/>
</dbReference>
<dbReference type="STRING" id="1549748.WH95_01465"/>
<dbReference type="PATRIC" id="fig|1549748.8.peg.313"/>
<dbReference type="EMBL" id="LANI01000001">
    <property type="protein sequence ID" value="KKJ78836.1"/>
    <property type="molecule type" value="Genomic_DNA"/>
</dbReference>
<protein>
    <recommendedName>
        <fullName evidence="1">DUF4142 domain-containing protein</fullName>
    </recommendedName>
</protein>